<evidence type="ECO:0000256" key="10">
    <source>
        <dbReference type="RuleBase" id="RU367007"/>
    </source>
</evidence>
<evidence type="ECO:0000256" key="4">
    <source>
        <dbReference type="ARBA" id="ARBA00022676"/>
    </source>
</evidence>
<dbReference type="InterPro" id="IPR032421">
    <property type="entry name" value="PMT_4TMC"/>
</dbReference>
<comment type="similarity">
    <text evidence="3 10">Belongs to the glycosyltransferase 39 family.</text>
</comment>
<organism evidence="14 15">
    <name type="scientific">Tropheryma whipplei (strain Twist)</name>
    <name type="common">Whipple's bacillus</name>
    <dbReference type="NCBI Taxonomy" id="203267"/>
    <lineage>
        <taxon>Bacteria</taxon>
        <taxon>Bacillati</taxon>
        <taxon>Actinomycetota</taxon>
        <taxon>Actinomycetes</taxon>
        <taxon>Micrococcales</taxon>
        <taxon>Tropherymataceae</taxon>
        <taxon>Tropheryma</taxon>
    </lineage>
</organism>
<keyword evidence="7 10" id="KW-1133">Transmembrane helix</keyword>
<keyword evidence="8 10" id="KW-0472">Membrane</keyword>
<evidence type="ECO:0000256" key="6">
    <source>
        <dbReference type="ARBA" id="ARBA00022692"/>
    </source>
</evidence>
<keyword evidence="5 10" id="KW-0808">Transferase</keyword>
<keyword evidence="15" id="KW-1185">Reference proteome</keyword>
<dbReference type="EC" id="2.4.1.-" evidence="10"/>
<keyword evidence="10" id="KW-1003">Cell membrane</keyword>
<dbReference type="UniPathway" id="UPA00378"/>
<evidence type="ECO:0000256" key="1">
    <source>
        <dbReference type="ARBA" id="ARBA00004127"/>
    </source>
</evidence>
<evidence type="ECO:0000256" key="11">
    <source>
        <dbReference type="SAM" id="SignalP"/>
    </source>
</evidence>
<feature type="transmembrane region" description="Helical" evidence="10">
    <location>
        <begin position="477"/>
        <end position="494"/>
    </location>
</feature>
<keyword evidence="4 10" id="KW-0328">Glycosyltransferase</keyword>
<evidence type="ECO:0000256" key="2">
    <source>
        <dbReference type="ARBA" id="ARBA00004922"/>
    </source>
</evidence>
<dbReference type="Pfam" id="PF16192">
    <property type="entry name" value="PMT_4TMC"/>
    <property type="match status" value="1"/>
</dbReference>
<feature type="transmembrane region" description="Helical" evidence="10">
    <location>
        <begin position="500"/>
        <end position="523"/>
    </location>
</feature>
<evidence type="ECO:0000256" key="3">
    <source>
        <dbReference type="ARBA" id="ARBA00007222"/>
    </source>
</evidence>
<dbReference type="InterPro" id="IPR027005">
    <property type="entry name" value="PMT-like"/>
</dbReference>
<feature type="domain" description="ArnT-like N-terminal" evidence="12">
    <location>
        <begin position="167"/>
        <end position="249"/>
    </location>
</feature>
<comment type="function">
    <text evidence="10">Protein O-mannosyltransferase that catalyzes the transfer of a single mannose residue from a polyprenol phospho-mannosyl lipidic donor to the hydroxyl group of selected serine and threonine residues in acceptor proteins.</text>
</comment>
<dbReference type="OrthoDB" id="9776737at2"/>
<evidence type="ECO:0000256" key="7">
    <source>
        <dbReference type="ARBA" id="ARBA00022989"/>
    </source>
</evidence>
<dbReference type="Pfam" id="PF02366">
    <property type="entry name" value="PMT"/>
    <property type="match status" value="1"/>
</dbReference>
<dbReference type="KEGG" id="twh:TWT_121"/>
<dbReference type="Proteomes" id="UP000002200">
    <property type="component" value="Chromosome"/>
</dbReference>
<feature type="transmembrane region" description="Helical" evidence="10">
    <location>
        <begin position="586"/>
        <end position="610"/>
    </location>
</feature>
<feature type="transmembrane region" description="Helical" evidence="10">
    <location>
        <begin position="182"/>
        <end position="203"/>
    </location>
</feature>
<proteinExistence type="inferred from homology"/>
<dbReference type="GO" id="GO:0005886">
    <property type="term" value="C:plasma membrane"/>
    <property type="evidence" value="ECO:0007669"/>
    <property type="project" value="UniProtKB-SubCell"/>
</dbReference>
<name>Q83GW0_TROWT</name>
<evidence type="ECO:0000313" key="14">
    <source>
        <dbReference type="EMBL" id="AAO44218.1"/>
    </source>
</evidence>
<evidence type="ECO:0000313" key="15">
    <source>
        <dbReference type="Proteomes" id="UP000002200"/>
    </source>
</evidence>
<dbReference type="eggNOG" id="COG1928">
    <property type="taxonomic scope" value="Bacteria"/>
</dbReference>
<feature type="domain" description="Protein O-mannosyl-transferase C-terminal four TM" evidence="13">
    <location>
        <begin position="392"/>
        <end position="626"/>
    </location>
</feature>
<dbReference type="GO" id="GO:0004169">
    <property type="term" value="F:dolichyl-phosphate-mannose-protein mannosyltransferase activity"/>
    <property type="evidence" value="ECO:0007669"/>
    <property type="project" value="UniProtKB-UniRule"/>
</dbReference>
<dbReference type="AlphaFoldDB" id="Q83GW0"/>
<dbReference type="PANTHER" id="PTHR10050">
    <property type="entry name" value="DOLICHYL-PHOSPHATE-MANNOSE--PROTEIN MANNOSYLTRANSFERASE"/>
    <property type="match status" value="1"/>
</dbReference>
<keyword evidence="11" id="KW-0732">Signal</keyword>
<feature type="chain" id="PRO_5039240534" description="Polyprenol-phosphate-mannose--protein mannosyltransferase" evidence="11">
    <location>
        <begin position="21"/>
        <end position="627"/>
    </location>
</feature>
<evidence type="ECO:0000259" key="12">
    <source>
        <dbReference type="Pfam" id="PF02366"/>
    </source>
</evidence>
<gene>
    <name evidence="14" type="ordered locus">TWT_121</name>
</gene>
<reference evidence="14 15" key="1">
    <citation type="journal article" date="2003" name="Genome Res.">
        <title>Tropheryma whipplei twist: a human pathogenic Actinobacteria with a reduced genome.</title>
        <authorList>
            <person name="Raoult D."/>
            <person name="Ogata H."/>
            <person name="Audic S."/>
            <person name="Robert C."/>
            <person name="Suhre K."/>
            <person name="Drancourt M."/>
            <person name="Claverie J.-M."/>
        </authorList>
    </citation>
    <scope>NUCLEOTIDE SEQUENCE [LARGE SCALE GENOMIC DNA]</scope>
    <source>
        <strain evidence="14 15">Twist</strain>
    </source>
</reference>
<dbReference type="STRING" id="203267.TWT_121"/>
<dbReference type="PANTHER" id="PTHR10050:SF46">
    <property type="entry name" value="PROTEIN O-MANNOSYL-TRANSFERASE 2"/>
    <property type="match status" value="1"/>
</dbReference>
<evidence type="ECO:0000256" key="5">
    <source>
        <dbReference type="ARBA" id="ARBA00022679"/>
    </source>
</evidence>
<evidence type="ECO:0000256" key="8">
    <source>
        <dbReference type="ARBA" id="ARBA00023136"/>
    </source>
</evidence>
<dbReference type="InterPro" id="IPR003342">
    <property type="entry name" value="ArnT-like_N"/>
</dbReference>
<feature type="transmembrane region" description="Helical" evidence="10">
    <location>
        <begin position="77"/>
        <end position="96"/>
    </location>
</feature>
<feature type="transmembrane region" description="Helical" evidence="10">
    <location>
        <begin position="223"/>
        <end position="248"/>
    </location>
</feature>
<dbReference type="EMBL" id="AE014184">
    <property type="protein sequence ID" value="AAO44218.1"/>
    <property type="molecule type" value="Genomic_DNA"/>
</dbReference>
<dbReference type="GO" id="GO:0012505">
    <property type="term" value="C:endomembrane system"/>
    <property type="evidence" value="ECO:0007669"/>
    <property type="project" value="UniProtKB-SubCell"/>
</dbReference>
<feature type="transmembrane region" description="Helical" evidence="10">
    <location>
        <begin position="450"/>
        <end position="470"/>
    </location>
</feature>
<dbReference type="HOGENOM" id="CLU_021079_0_1_11"/>
<dbReference type="RefSeq" id="WP_011102364.1">
    <property type="nucleotide sequence ID" value="NC_004572.3"/>
</dbReference>
<dbReference type="CAZy" id="GT39">
    <property type="family name" value="Glycosyltransferase Family 39"/>
</dbReference>
<feature type="transmembrane region" description="Helical" evidence="10">
    <location>
        <begin position="336"/>
        <end position="359"/>
    </location>
</feature>
<keyword evidence="6 10" id="KW-0812">Transmembrane</keyword>
<evidence type="ECO:0000259" key="13">
    <source>
        <dbReference type="Pfam" id="PF16192"/>
    </source>
</evidence>
<sequence>MRLVYSVVLGCALVLGCNSARVIARAFADFPGAVTLVQINYMYPMRFTPSPLSATSRLTPACAFWHKLLKSYKSNMIAYWGMIFGVVVLATLLRFYNLSDPKTLIFDETYYVKDAYTLYKNGYESEWPRDMKPEDIDKRFVSGDTDFFTNEPEFLAHPHLGKYIIGAGIELFGVRSQFGWRIAVALIGVLGVFMTAVIAARLFESTLIGGIAGFLFAIENNAIVMSRVAILDNVLMIISLIAVWCVLLDRQWYRKAMSKWVQNRSKHLSQDAKGNYLVSGPLVWWRPWLALAAVLMGMAASVKWSGIFYYFGIIPYITAIDWTTRKQLGIKYRFQGTFYQVLVSGISSVIISVFVYIALWANYFIVGGWGSSWATYPGNGWAGPLAWVPKIFQSWVNFQVTMYRFNSTLTTPHIYEAPVYTWPFLIRPTNMYWTKIGDDVRVIIGLPNPLLWWAAVALFIIFALIAIFAPSRRDWRMNFILMTLAGGYFPWFLYVNRTIFHFYTIVFEPFMIIMIAAAIYKILEIKTENRLLPTPWVGTRRFEYGSRVLAALRGSGNRVREACFVMPARIASLDIAPVMQAPLLRLMLVVTFLLAATVCGFVILPINMAWPVHYKYWESLMILPSWK</sequence>
<feature type="signal peptide" evidence="11">
    <location>
        <begin position="1"/>
        <end position="20"/>
    </location>
</feature>
<dbReference type="PROSITE" id="PS51257">
    <property type="entry name" value="PROKAR_LIPOPROTEIN"/>
    <property type="match status" value="1"/>
</dbReference>
<comment type="subcellular location">
    <subcellularLocation>
        <location evidence="10">Cell membrane</location>
    </subcellularLocation>
    <subcellularLocation>
        <location evidence="1">Endomembrane system</location>
        <topology evidence="1">Multi-pass membrane protein</topology>
    </subcellularLocation>
</comment>
<protein>
    <recommendedName>
        <fullName evidence="9 10">Polyprenol-phosphate-mannose--protein mannosyltransferase</fullName>
        <ecNumber evidence="10">2.4.1.-</ecNumber>
    </recommendedName>
</protein>
<comment type="pathway">
    <text evidence="2 10">Protein modification; protein glycosylation.</text>
</comment>
<accession>Q83GW0</accession>
<evidence type="ECO:0000256" key="9">
    <source>
        <dbReference type="ARBA" id="ARBA00093617"/>
    </source>
</evidence>